<accession>A0A813FY68</accession>
<dbReference type="AlphaFoldDB" id="A0A813FY68"/>
<reference evidence="1" key="1">
    <citation type="submission" date="2021-02" db="EMBL/GenBank/DDBJ databases">
        <authorList>
            <person name="Dougan E. K."/>
            <person name="Rhodes N."/>
            <person name="Thang M."/>
            <person name="Chan C."/>
        </authorList>
    </citation>
    <scope>NUCLEOTIDE SEQUENCE</scope>
</reference>
<dbReference type="Proteomes" id="UP000654075">
    <property type="component" value="Unassembled WGS sequence"/>
</dbReference>
<comment type="caution">
    <text evidence="1">The sequence shown here is derived from an EMBL/GenBank/DDBJ whole genome shotgun (WGS) entry which is preliminary data.</text>
</comment>
<sequence length="61" mass="7044">DLKIAKPDKIMKMEIKPGQFADEVAKDLFQDLKLGDLHELLSLVCPNLLLRWLSTCRRAHK</sequence>
<organism evidence="1 2">
    <name type="scientific">Polarella glacialis</name>
    <name type="common">Dinoflagellate</name>
    <dbReference type="NCBI Taxonomy" id="89957"/>
    <lineage>
        <taxon>Eukaryota</taxon>
        <taxon>Sar</taxon>
        <taxon>Alveolata</taxon>
        <taxon>Dinophyceae</taxon>
        <taxon>Suessiales</taxon>
        <taxon>Suessiaceae</taxon>
        <taxon>Polarella</taxon>
    </lineage>
</organism>
<name>A0A813FY68_POLGL</name>
<protein>
    <submittedName>
        <fullName evidence="1">Uncharacterized protein</fullName>
    </submittedName>
</protein>
<evidence type="ECO:0000313" key="1">
    <source>
        <dbReference type="EMBL" id="CAE8619456.1"/>
    </source>
</evidence>
<proteinExistence type="predicted"/>
<gene>
    <name evidence="1" type="ORF">PGLA1383_LOCUS37044</name>
</gene>
<keyword evidence="2" id="KW-1185">Reference proteome</keyword>
<feature type="non-terminal residue" evidence="1">
    <location>
        <position position="61"/>
    </location>
</feature>
<evidence type="ECO:0000313" key="2">
    <source>
        <dbReference type="Proteomes" id="UP000654075"/>
    </source>
</evidence>
<dbReference type="EMBL" id="CAJNNV010027076">
    <property type="protein sequence ID" value="CAE8619456.1"/>
    <property type="molecule type" value="Genomic_DNA"/>
</dbReference>
<feature type="non-terminal residue" evidence="1">
    <location>
        <position position="1"/>
    </location>
</feature>